<keyword evidence="2" id="KW-1185">Reference proteome</keyword>
<dbReference type="AlphaFoldDB" id="A0A540VDN1"/>
<sequence>MDKAITTALMLIVSVVVSVMVFNTVYPAVNQSSAALVGMRGRIDDRLKSQVEIIHATGELDKDGAWQDINGNGTFDIFVWVKNVGATRIIAVQRMDLFLGPEGNFIRIPYKDDAGGSYPYWEWQVENDTAWNPTATLKITVRYGSLLSSGRYFVKLTLPNGLSDSFFFSM</sequence>
<dbReference type="Pfam" id="PF01917">
    <property type="entry name" value="Flagellin_arch-type"/>
    <property type="match status" value="1"/>
</dbReference>
<evidence type="ECO:0000313" key="2">
    <source>
        <dbReference type="Proteomes" id="UP000317371"/>
    </source>
</evidence>
<dbReference type="GO" id="GO:0005198">
    <property type="term" value="F:structural molecule activity"/>
    <property type="evidence" value="ECO:0007669"/>
    <property type="project" value="InterPro"/>
</dbReference>
<name>A0A540VDN1_9CHLR</name>
<dbReference type="Proteomes" id="UP000317371">
    <property type="component" value="Unassembled WGS sequence"/>
</dbReference>
<dbReference type="InParanoid" id="A0A540VDN1"/>
<evidence type="ECO:0000313" key="1">
    <source>
        <dbReference type="EMBL" id="TQE94878.1"/>
    </source>
</evidence>
<comment type="caution">
    <text evidence="1">The sequence shown here is derived from an EMBL/GenBank/DDBJ whole genome shotgun (WGS) entry which is preliminary data.</text>
</comment>
<gene>
    <name evidence="1" type="ORF">FKZ61_14780</name>
</gene>
<proteinExistence type="predicted"/>
<dbReference type="InterPro" id="IPR002774">
    <property type="entry name" value="Flagellin_arc-type"/>
</dbReference>
<reference evidence="1 2" key="1">
    <citation type="submission" date="2019-06" db="EMBL/GenBank/DDBJ databases">
        <title>Genome sequence of Litorilinea aerophila BAA-2444.</title>
        <authorList>
            <person name="Maclea K.S."/>
            <person name="Maurais E.G."/>
            <person name="Iannazzi L.C."/>
        </authorList>
    </citation>
    <scope>NUCLEOTIDE SEQUENCE [LARGE SCALE GENOMIC DNA]</scope>
    <source>
        <strain evidence="1 2">ATCC BAA-2444</strain>
    </source>
</reference>
<dbReference type="RefSeq" id="WP_141610920.1">
    <property type="nucleotide sequence ID" value="NZ_VIGC02000019.1"/>
</dbReference>
<protein>
    <submittedName>
        <fullName evidence="1">Uncharacterized protein</fullName>
    </submittedName>
</protein>
<dbReference type="EMBL" id="VIGC01000019">
    <property type="protein sequence ID" value="TQE94878.1"/>
    <property type="molecule type" value="Genomic_DNA"/>
</dbReference>
<dbReference type="OrthoDB" id="9843148at2"/>
<accession>A0A540VDN1</accession>
<organism evidence="1 2">
    <name type="scientific">Litorilinea aerophila</name>
    <dbReference type="NCBI Taxonomy" id="1204385"/>
    <lineage>
        <taxon>Bacteria</taxon>
        <taxon>Bacillati</taxon>
        <taxon>Chloroflexota</taxon>
        <taxon>Caldilineae</taxon>
        <taxon>Caldilineales</taxon>
        <taxon>Caldilineaceae</taxon>
        <taxon>Litorilinea</taxon>
    </lineage>
</organism>
<dbReference type="GO" id="GO:0097588">
    <property type="term" value="P:archaeal or bacterial-type flagellum-dependent cell motility"/>
    <property type="evidence" value="ECO:0007669"/>
    <property type="project" value="InterPro"/>
</dbReference>